<evidence type="ECO:0000256" key="3">
    <source>
        <dbReference type="ARBA" id="ARBA00022475"/>
    </source>
</evidence>
<evidence type="ECO:0000259" key="10">
    <source>
        <dbReference type="Pfam" id="PF12832"/>
    </source>
</evidence>
<evidence type="ECO:0000256" key="2">
    <source>
        <dbReference type="ARBA" id="ARBA00022448"/>
    </source>
</evidence>
<keyword evidence="6 9" id="KW-1133">Transmembrane helix</keyword>
<name>A0A927BTH7_9BACL</name>
<evidence type="ECO:0000256" key="1">
    <source>
        <dbReference type="ARBA" id="ARBA00004429"/>
    </source>
</evidence>
<feature type="transmembrane region" description="Helical" evidence="9">
    <location>
        <begin position="80"/>
        <end position="99"/>
    </location>
</feature>
<dbReference type="AlphaFoldDB" id="A0A927BTH7"/>
<feature type="transmembrane region" description="Helical" evidence="9">
    <location>
        <begin position="106"/>
        <end position="125"/>
    </location>
</feature>
<feature type="transmembrane region" description="Helical" evidence="9">
    <location>
        <begin position="363"/>
        <end position="386"/>
    </location>
</feature>
<dbReference type="Proteomes" id="UP000621560">
    <property type="component" value="Unassembled WGS sequence"/>
</dbReference>
<feature type="transmembrane region" description="Helical" evidence="9">
    <location>
        <begin position="236"/>
        <end position="255"/>
    </location>
</feature>
<dbReference type="Gene3D" id="1.20.1250.20">
    <property type="entry name" value="MFS general substrate transporter like domains"/>
    <property type="match status" value="2"/>
</dbReference>
<dbReference type="SUPFAM" id="SSF103473">
    <property type="entry name" value="MFS general substrate transporter"/>
    <property type="match status" value="1"/>
</dbReference>
<evidence type="ECO:0000256" key="8">
    <source>
        <dbReference type="SAM" id="MobiDB-lite"/>
    </source>
</evidence>
<feature type="transmembrane region" description="Helical" evidence="9">
    <location>
        <begin position="171"/>
        <end position="191"/>
    </location>
</feature>
<keyword evidence="3" id="KW-1003">Cell membrane</keyword>
<dbReference type="GO" id="GO:0005886">
    <property type="term" value="C:plasma membrane"/>
    <property type="evidence" value="ECO:0007669"/>
    <property type="project" value="UniProtKB-SubCell"/>
</dbReference>
<keyword evidence="5 9" id="KW-0812">Transmembrane</keyword>
<evidence type="ECO:0000313" key="11">
    <source>
        <dbReference type="EMBL" id="MBD2845616.1"/>
    </source>
</evidence>
<feature type="domain" description="Major facilitator superfamily associated" evidence="10">
    <location>
        <begin position="53"/>
        <end position="394"/>
    </location>
</feature>
<dbReference type="InterPro" id="IPR036259">
    <property type="entry name" value="MFS_trans_sf"/>
</dbReference>
<dbReference type="InterPro" id="IPR026032">
    <property type="entry name" value="HcaT-like"/>
</dbReference>
<keyword evidence="7 9" id="KW-0472">Membrane</keyword>
<proteinExistence type="predicted"/>
<evidence type="ECO:0000256" key="6">
    <source>
        <dbReference type="ARBA" id="ARBA00022989"/>
    </source>
</evidence>
<evidence type="ECO:0000313" key="12">
    <source>
        <dbReference type="Proteomes" id="UP000621560"/>
    </source>
</evidence>
<organism evidence="11 12">
    <name type="scientific">Paenibacillus sabuli</name>
    <dbReference type="NCBI Taxonomy" id="2772509"/>
    <lineage>
        <taxon>Bacteria</taxon>
        <taxon>Bacillati</taxon>
        <taxon>Bacillota</taxon>
        <taxon>Bacilli</taxon>
        <taxon>Bacillales</taxon>
        <taxon>Paenibacillaceae</taxon>
        <taxon>Paenibacillus</taxon>
    </lineage>
</organism>
<accession>A0A927BTH7</accession>
<evidence type="ECO:0000256" key="4">
    <source>
        <dbReference type="ARBA" id="ARBA00022519"/>
    </source>
</evidence>
<feature type="transmembrane region" description="Helical" evidence="9">
    <location>
        <begin position="302"/>
        <end position="322"/>
    </location>
</feature>
<evidence type="ECO:0000256" key="9">
    <source>
        <dbReference type="SAM" id="Phobius"/>
    </source>
</evidence>
<dbReference type="PANTHER" id="PTHR23522">
    <property type="entry name" value="BLL5896 PROTEIN"/>
    <property type="match status" value="1"/>
</dbReference>
<reference evidence="11" key="1">
    <citation type="submission" date="2020-09" db="EMBL/GenBank/DDBJ databases">
        <title>A novel bacterium of genus Paenibacillus, isolated from South China Sea.</title>
        <authorList>
            <person name="Huang H."/>
            <person name="Mo K."/>
            <person name="Hu Y."/>
        </authorList>
    </citation>
    <scope>NUCLEOTIDE SEQUENCE</scope>
    <source>
        <strain evidence="11">IB182496</strain>
    </source>
</reference>
<comment type="subcellular location">
    <subcellularLocation>
        <location evidence="1">Cell inner membrane</location>
        <topology evidence="1">Multi-pass membrane protein</topology>
    </subcellularLocation>
</comment>
<dbReference type="EMBL" id="JACXIZ010000017">
    <property type="protein sequence ID" value="MBD2845616.1"/>
    <property type="molecule type" value="Genomic_DNA"/>
</dbReference>
<feature type="transmembrane region" description="Helical" evidence="9">
    <location>
        <begin position="392"/>
        <end position="412"/>
    </location>
</feature>
<dbReference type="InterPro" id="IPR024989">
    <property type="entry name" value="MFS_assoc_dom"/>
</dbReference>
<feature type="transmembrane region" description="Helical" evidence="9">
    <location>
        <begin position="48"/>
        <end position="68"/>
    </location>
</feature>
<dbReference type="PANTHER" id="PTHR23522:SF10">
    <property type="entry name" value="3-PHENYLPROPIONIC ACID TRANSPORTER-RELATED"/>
    <property type="match status" value="1"/>
</dbReference>
<comment type="caution">
    <text evidence="11">The sequence shown here is derived from an EMBL/GenBank/DDBJ whole genome shotgun (WGS) entry which is preliminary data.</text>
</comment>
<dbReference type="Pfam" id="PF12832">
    <property type="entry name" value="MFS_1_like"/>
    <property type="match status" value="1"/>
</dbReference>
<evidence type="ECO:0000256" key="5">
    <source>
        <dbReference type="ARBA" id="ARBA00022692"/>
    </source>
</evidence>
<feature type="transmembrane region" description="Helical" evidence="9">
    <location>
        <begin position="275"/>
        <end position="295"/>
    </location>
</feature>
<protein>
    <submittedName>
        <fullName evidence="11">MFS transporter</fullName>
    </submittedName>
</protein>
<dbReference type="GO" id="GO:0015528">
    <property type="term" value="F:lactose:proton symporter activity"/>
    <property type="evidence" value="ECO:0007669"/>
    <property type="project" value="TreeGrafter"/>
</dbReference>
<feature type="transmembrane region" description="Helical" evidence="9">
    <location>
        <begin position="197"/>
        <end position="215"/>
    </location>
</feature>
<dbReference type="PIRSF" id="PIRSF004925">
    <property type="entry name" value="HcaT"/>
    <property type="match status" value="1"/>
</dbReference>
<keyword evidence="12" id="KW-1185">Reference proteome</keyword>
<evidence type="ECO:0000256" key="7">
    <source>
        <dbReference type="ARBA" id="ARBA00023136"/>
    </source>
</evidence>
<keyword evidence="2" id="KW-0813">Transport</keyword>
<keyword evidence="4" id="KW-0997">Cell inner membrane</keyword>
<feature type="region of interest" description="Disordered" evidence="8">
    <location>
        <begin position="1"/>
        <end position="35"/>
    </location>
</feature>
<feature type="transmembrane region" description="Helical" evidence="9">
    <location>
        <begin position="131"/>
        <end position="151"/>
    </location>
</feature>
<gene>
    <name evidence="11" type="ORF">IDH44_10485</name>
</gene>
<sequence>MLKTNRRKRQDATVESQDGAAVSQDGAAVGPQDATGARRAPQLKLLRGLTASYLATNAIIVPFLPIYFGNQGYSPSQIGLLMMLGPFLSIFAQPFWGFVSDRYNTLKRIIALLWIMTVVASVGVFNSSSYAVTLIFMLALFFFVYPSTALLDSLSVRTAAEAGRSYGSIRLWGSVGFAAVALSSGAILPLIGGVEHVAYLYWGVWAAALLLLFFLKDEPGTGARLSVRQLGALLGHKPFLLLLAVSFLIMVPHRMNDVLFTLHLQELGGTDAMAGLGWALATLAEIPTFALLGRFLHRYQELALLGIAASLYVVRWLAYAWIDDPVLLIALQASHMVTFAVFWITGIHYAVKLAPESMRSTALALFSAVFLGLAGIVGGLAGGAIMDQWGGSAMYVAGAGLSLVAAVGLMAARWRIRVR</sequence>
<dbReference type="GO" id="GO:0030395">
    <property type="term" value="F:lactose binding"/>
    <property type="evidence" value="ECO:0007669"/>
    <property type="project" value="TreeGrafter"/>
</dbReference>
<feature type="transmembrane region" description="Helical" evidence="9">
    <location>
        <begin position="328"/>
        <end position="351"/>
    </location>
</feature>